<comment type="caution">
    <text evidence="14">The sequence shown here is derived from an EMBL/GenBank/DDBJ whole genome shotgun (WGS) entry which is preliminary data.</text>
</comment>
<feature type="region of interest" description="Disordered" evidence="12">
    <location>
        <begin position="1"/>
        <end position="58"/>
    </location>
</feature>
<dbReference type="InterPro" id="IPR036457">
    <property type="entry name" value="PPM-type-like_dom_sf"/>
</dbReference>
<evidence type="ECO:0000256" key="2">
    <source>
        <dbReference type="ARBA" id="ARBA00001946"/>
    </source>
</evidence>
<dbReference type="GO" id="GO:0004722">
    <property type="term" value="F:protein serine/threonine phosphatase activity"/>
    <property type="evidence" value="ECO:0007669"/>
    <property type="project" value="UniProtKB-EC"/>
</dbReference>
<evidence type="ECO:0000256" key="9">
    <source>
        <dbReference type="ARBA" id="ARBA00023211"/>
    </source>
</evidence>
<evidence type="ECO:0000313" key="14">
    <source>
        <dbReference type="EMBL" id="OAY75056.1"/>
    </source>
</evidence>
<evidence type="ECO:0000313" key="15">
    <source>
        <dbReference type="Proteomes" id="UP000092600"/>
    </source>
</evidence>
<dbReference type="InterPro" id="IPR001932">
    <property type="entry name" value="PPM-type_phosphatase-like_dom"/>
</dbReference>
<comment type="similarity">
    <text evidence="3">Belongs to the PP2C family.</text>
</comment>
<dbReference type="PANTHER" id="PTHR47992">
    <property type="entry name" value="PROTEIN PHOSPHATASE"/>
    <property type="match status" value="1"/>
</dbReference>
<evidence type="ECO:0000256" key="1">
    <source>
        <dbReference type="ARBA" id="ARBA00001936"/>
    </source>
</evidence>
<dbReference type="InterPro" id="IPR015655">
    <property type="entry name" value="PP2C"/>
</dbReference>
<organism evidence="14 15">
    <name type="scientific">Ananas comosus</name>
    <name type="common">Pineapple</name>
    <name type="synonym">Ananas ananas</name>
    <dbReference type="NCBI Taxonomy" id="4615"/>
    <lineage>
        <taxon>Eukaryota</taxon>
        <taxon>Viridiplantae</taxon>
        <taxon>Streptophyta</taxon>
        <taxon>Embryophyta</taxon>
        <taxon>Tracheophyta</taxon>
        <taxon>Spermatophyta</taxon>
        <taxon>Magnoliopsida</taxon>
        <taxon>Liliopsida</taxon>
        <taxon>Poales</taxon>
        <taxon>Bromeliaceae</taxon>
        <taxon>Bromelioideae</taxon>
        <taxon>Ananas</taxon>
    </lineage>
</organism>
<feature type="compositionally biased region" description="Basic and acidic residues" evidence="12">
    <location>
        <begin position="30"/>
        <end position="42"/>
    </location>
</feature>
<comment type="catalytic activity">
    <reaction evidence="11">
        <text>O-phospho-L-threonyl-[protein] + H2O = L-threonyl-[protein] + phosphate</text>
        <dbReference type="Rhea" id="RHEA:47004"/>
        <dbReference type="Rhea" id="RHEA-COMP:11060"/>
        <dbReference type="Rhea" id="RHEA-COMP:11605"/>
        <dbReference type="ChEBI" id="CHEBI:15377"/>
        <dbReference type="ChEBI" id="CHEBI:30013"/>
        <dbReference type="ChEBI" id="CHEBI:43474"/>
        <dbReference type="ChEBI" id="CHEBI:61977"/>
        <dbReference type="EC" id="3.1.3.16"/>
    </reaction>
</comment>
<keyword evidence="6" id="KW-0378">Hydrolase</keyword>
<keyword evidence="5" id="KW-0479">Metal-binding</keyword>
<evidence type="ECO:0000256" key="7">
    <source>
        <dbReference type="ARBA" id="ARBA00022842"/>
    </source>
</evidence>
<comment type="catalytic activity">
    <reaction evidence="10">
        <text>O-phospho-L-seryl-[protein] + H2O = L-seryl-[protein] + phosphate</text>
        <dbReference type="Rhea" id="RHEA:20629"/>
        <dbReference type="Rhea" id="RHEA-COMP:9863"/>
        <dbReference type="Rhea" id="RHEA-COMP:11604"/>
        <dbReference type="ChEBI" id="CHEBI:15377"/>
        <dbReference type="ChEBI" id="CHEBI:29999"/>
        <dbReference type="ChEBI" id="CHEBI:43474"/>
        <dbReference type="ChEBI" id="CHEBI:83421"/>
        <dbReference type="EC" id="3.1.3.16"/>
    </reaction>
</comment>
<keyword evidence="8" id="KW-0904">Protein phosphatase</keyword>
<feature type="compositionally biased region" description="Gly residues" evidence="12">
    <location>
        <begin position="15"/>
        <end position="27"/>
    </location>
</feature>
<sequence>MGLCLSSPSAAEGASLGGAAAGGGGGVSRRWSERWKTKEKTESGSGGGGGGGALFDRRGAAAGGSGGGELAEEELRRVPGRMFLNGASEVASLYTQQGKKGTNQDAMIVWENFVLRSDTIFCGVFDGHGPFGHMVARKVRDSLPLKLFTLWRASINGNDSPCQNNSISGGMNFEETASVSVDEEWSESLCCDENEKIPEMYLPLKQSFLKAFKLMDKELKLHPTIDCFCSGTTAVTVIKQGLDLVIGNLGDSRAILATRDNEKNLIAVQLTVDLKPNLPREAARIQQCRGRVFALQDEPEVARVWLPNNDSPGLAMARAFGDFCLKDYGLISVPDISYRRLTNKDEFIILATDGVWDVLSNKEAVDIVASAPSRATAARALVDCAVRSWRLKFPTSKSDDCAVVCLFLDTKSSANQTLQTEPKKTSVESVEIMIADSSNIVDLNQEETPGPISIEAHVKSSTLQHSYTLHDYDEIVPVNEEGTKVEKMPGRSQSPRRLADCISTAEEEEWSALEGVTRVNSLLNLPRFLSGDKRSTSWRKWL</sequence>
<dbReference type="Proteomes" id="UP000092600">
    <property type="component" value="Unassembled WGS sequence"/>
</dbReference>
<evidence type="ECO:0000256" key="6">
    <source>
        <dbReference type="ARBA" id="ARBA00022801"/>
    </source>
</evidence>
<evidence type="ECO:0000256" key="10">
    <source>
        <dbReference type="ARBA" id="ARBA00047761"/>
    </source>
</evidence>
<dbReference type="EMBL" id="LSRQ01002221">
    <property type="protein sequence ID" value="OAY75056.1"/>
    <property type="molecule type" value="Genomic_DNA"/>
</dbReference>
<dbReference type="PROSITE" id="PS51746">
    <property type="entry name" value="PPM_2"/>
    <property type="match status" value="1"/>
</dbReference>
<gene>
    <name evidence="14" type="ORF">ACMD2_02893</name>
</gene>
<dbReference type="GO" id="GO:0046872">
    <property type="term" value="F:metal ion binding"/>
    <property type="evidence" value="ECO:0007669"/>
    <property type="project" value="UniProtKB-KW"/>
</dbReference>
<dbReference type="FunFam" id="3.60.40.10:FF:000024">
    <property type="entry name" value="probable protein phosphatase 2C 33"/>
    <property type="match status" value="1"/>
</dbReference>
<feature type="compositionally biased region" description="Low complexity" evidence="12">
    <location>
        <begin position="1"/>
        <end position="14"/>
    </location>
</feature>
<feature type="domain" description="PPM-type phosphatase" evidence="13">
    <location>
        <begin position="90"/>
        <end position="408"/>
    </location>
</feature>
<dbReference type="Gene3D" id="3.60.40.10">
    <property type="entry name" value="PPM-type phosphatase domain"/>
    <property type="match status" value="1"/>
</dbReference>
<keyword evidence="9" id="KW-0464">Manganese</keyword>
<evidence type="ECO:0000259" key="13">
    <source>
        <dbReference type="PROSITE" id="PS51746"/>
    </source>
</evidence>
<feature type="compositionally biased region" description="Gly residues" evidence="12">
    <location>
        <begin position="44"/>
        <end position="53"/>
    </location>
</feature>
<evidence type="ECO:0000256" key="8">
    <source>
        <dbReference type="ARBA" id="ARBA00022912"/>
    </source>
</evidence>
<comment type="cofactor">
    <cofactor evidence="2">
        <name>Mg(2+)</name>
        <dbReference type="ChEBI" id="CHEBI:18420"/>
    </cofactor>
</comment>
<keyword evidence="7" id="KW-0460">Magnesium</keyword>
<dbReference type="AlphaFoldDB" id="A0A199VDV1"/>
<evidence type="ECO:0000256" key="3">
    <source>
        <dbReference type="ARBA" id="ARBA00006702"/>
    </source>
</evidence>
<dbReference type="STRING" id="4615.A0A199VDV1"/>
<dbReference type="SMART" id="SM00332">
    <property type="entry name" value="PP2Cc"/>
    <property type="match status" value="1"/>
</dbReference>
<dbReference type="SUPFAM" id="SSF81606">
    <property type="entry name" value="PP2C-like"/>
    <property type="match status" value="1"/>
</dbReference>
<evidence type="ECO:0000256" key="5">
    <source>
        <dbReference type="ARBA" id="ARBA00022723"/>
    </source>
</evidence>
<evidence type="ECO:0000256" key="12">
    <source>
        <dbReference type="SAM" id="MobiDB-lite"/>
    </source>
</evidence>
<dbReference type="CDD" id="cd00143">
    <property type="entry name" value="PP2Cc"/>
    <property type="match status" value="1"/>
</dbReference>
<protein>
    <recommendedName>
        <fullName evidence="4">protein-serine/threonine phosphatase</fullName>
        <ecNumber evidence="4">3.1.3.16</ecNumber>
    </recommendedName>
</protein>
<reference evidence="14 15" key="1">
    <citation type="journal article" date="2016" name="DNA Res.">
        <title>The draft genome of MD-2 pineapple using hybrid error correction of long reads.</title>
        <authorList>
            <person name="Redwan R.M."/>
            <person name="Saidin A."/>
            <person name="Kumar S.V."/>
        </authorList>
    </citation>
    <scope>NUCLEOTIDE SEQUENCE [LARGE SCALE GENOMIC DNA]</scope>
    <source>
        <strain evidence="15">cv. MD2</strain>
        <tissue evidence="14">Leaf</tissue>
    </source>
</reference>
<comment type="cofactor">
    <cofactor evidence="1">
        <name>Mn(2+)</name>
        <dbReference type="ChEBI" id="CHEBI:29035"/>
    </cofactor>
</comment>
<dbReference type="Pfam" id="PF00481">
    <property type="entry name" value="PP2C"/>
    <property type="match status" value="1"/>
</dbReference>
<name>A0A199VDV1_ANACO</name>
<accession>A0A199VDV1</accession>
<proteinExistence type="inferred from homology"/>
<dbReference type="EC" id="3.1.3.16" evidence="4"/>
<evidence type="ECO:0000256" key="4">
    <source>
        <dbReference type="ARBA" id="ARBA00013081"/>
    </source>
</evidence>
<evidence type="ECO:0000256" key="11">
    <source>
        <dbReference type="ARBA" id="ARBA00048336"/>
    </source>
</evidence>